<evidence type="ECO:0000256" key="9">
    <source>
        <dbReference type="ARBA" id="ARBA00023306"/>
    </source>
</evidence>
<dbReference type="CDD" id="cd03275">
    <property type="entry name" value="ABC_SMC1_euk"/>
    <property type="match status" value="2"/>
</dbReference>
<evidence type="ECO:0000259" key="12">
    <source>
        <dbReference type="SMART" id="SM00968"/>
    </source>
</evidence>
<evidence type="ECO:0000256" key="4">
    <source>
        <dbReference type="ARBA" id="ARBA00022454"/>
    </source>
</evidence>
<keyword evidence="14" id="KW-1185">Reference proteome</keyword>
<dbReference type="PANTHER" id="PTHR18937">
    <property type="entry name" value="STRUCTURAL MAINTENANCE OF CHROMOSOMES SMC FAMILY MEMBER"/>
    <property type="match status" value="1"/>
</dbReference>
<dbReference type="SMART" id="SM00968">
    <property type="entry name" value="SMC_hinge"/>
    <property type="match status" value="1"/>
</dbReference>
<dbReference type="GO" id="GO:0003677">
    <property type="term" value="F:DNA binding"/>
    <property type="evidence" value="ECO:0007669"/>
    <property type="project" value="TreeGrafter"/>
</dbReference>
<evidence type="ECO:0000256" key="7">
    <source>
        <dbReference type="ARBA" id="ARBA00023054"/>
    </source>
</evidence>
<evidence type="ECO:0000256" key="5">
    <source>
        <dbReference type="ARBA" id="ARBA00022618"/>
    </source>
</evidence>
<feature type="domain" description="SMC hinge" evidence="12">
    <location>
        <begin position="533"/>
        <end position="649"/>
    </location>
</feature>
<keyword evidence="9" id="KW-0131">Cell cycle</keyword>
<feature type="coiled-coil region" evidence="11">
    <location>
        <begin position="251"/>
        <end position="285"/>
    </location>
</feature>
<dbReference type="Gene3D" id="1.20.1060.20">
    <property type="match status" value="1"/>
</dbReference>
<comment type="similarity">
    <text evidence="3">Belongs to the SMC family. SMC1 subfamily.</text>
</comment>
<dbReference type="Pfam" id="PF06470">
    <property type="entry name" value="SMC_hinge"/>
    <property type="match status" value="1"/>
</dbReference>
<dbReference type="Gene3D" id="3.30.70.1620">
    <property type="match status" value="1"/>
</dbReference>
<name>A0AAD9L6R6_PAPLA</name>
<evidence type="ECO:0000313" key="13">
    <source>
        <dbReference type="EMBL" id="KAK1924832.1"/>
    </source>
</evidence>
<dbReference type="SUPFAM" id="SSF52540">
    <property type="entry name" value="P-loop containing nucleoside triphosphate hydrolases"/>
    <property type="match status" value="1"/>
</dbReference>
<feature type="coiled-coil region" evidence="11">
    <location>
        <begin position="720"/>
        <end position="789"/>
    </location>
</feature>
<dbReference type="InterPro" id="IPR027417">
    <property type="entry name" value="P-loop_NTPase"/>
</dbReference>
<comment type="caution">
    <text evidence="13">The sequence shown here is derived from an EMBL/GenBank/DDBJ whole genome shotgun (WGS) entry which is preliminary data.</text>
</comment>
<accession>A0AAD9L6R6</accession>
<keyword evidence="6" id="KW-0498">Mitosis</keyword>
<keyword evidence="8 10" id="KW-0539">Nucleus</keyword>
<organism evidence="13 14">
    <name type="scientific">Papiliotrema laurentii</name>
    <name type="common">Cryptococcus laurentii</name>
    <dbReference type="NCBI Taxonomy" id="5418"/>
    <lineage>
        <taxon>Eukaryota</taxon>
        <taxon>Fungi</taxon>
        <taxon>Dikarya</taxon>
        <taxon>Basidiomycota</taxon>
        <taxon>Agaricomycotina</taxon>
        <taxon>Tremellomycetes</taxon>
        <taxon>Tremellales</taxon>
        <taxon>Rhynchogastremaceae</taxon>
        <taxon>Papiliotrema</taxon>
    </lineage>
</organism>
<keyword evidence="7 11" id="KW-0175">Coiled coil</keyword>
<sequence>MSSVTFLLPHPTMPLQRLELYNFKSYKGLQAIEFGDAPFMCIIGPNGAGKSNLMDAVSFVLGVKSAQLRSTQLRDLIYRGRKALEEGDSFETQESDPETAHVMAVYIDDTGKEWKFKRSISSSGQSSYYLNSRESTYKAYNAQLEKFNILVKAKNFLVFQGDVESVASQDSKDLSKLIDRISGSSDLIAQYEQAKQDFDRTAEASATNYNKKRSMQSEARLFREQKEEIERWESLNDQKDAMIQRHLLWRLFHLTNEINESARKVEEANERLSDLQTSVDQDDQALRDGKRAAAQAALAVKRSENVVHKAQRSYEDKKPELVTIETQIAHSKHKAEESQRVAERVQKDLDRQEASLRDLEQGAADVTRQMNAAAEKQRQRAAASGKVLSQDDLDEYHRLRSEANTRLVTERQQVDGLKRARNAQRTAIVSLEDKLQQAEHRKLRLTEEMGHLEMRADVATSRCDGMNEERERIKAKLDQAQAERERISIKETELNEKLQDTYAKLLSAGADRRESERETRLREVLSSLKRVFPGVHGRVVDLCKPTSRKYETAVTTILGRNLDAIVVEHEKVAIDCIDFMRNQRAGQATFIPLDTIQVRPVQEKYRNFAKGARLAIDCIEYEPAVERAMQHACGSSLICDSIAVAKHICYDRNQEVKAVTLEGTVIHKSGLITGGTGGSSRRFNDNDVLNLQNARDTYMKQLAELHKAKPDADDHVLNALRRLDAELSIARDELESTQLRLRGLRGELGHIDQQIDQVKPELDQQRDVIASTERRLEELQIRLDAEDDEVFASFCGKIGVANIRDYEGVQMQMAREESEAMEKFTAQQARINHQIQFERSQLNATRERLQSLQNRTEIGRSNVNQLIERKRIIEDELSSLERDVNDKRQALAEAKKAHEEIVNQVDALRDAARRTQRSLDRALKEISGWNDEIDKFASDRHAIYRKCRLEEIDLPLKRGRLDKVPLEEVTQSLSMDVEDSGIPIPRVPEDFGIEPDFDMLEEEDENGDEAVGRDYEEQIARMKAELEKMAPNMKAIDRLADVEADLDTAEREAEDTRRENRSAKERFQDLRRRRCDLFNKAYTHMSGCIDKVYKDLTKSTTFQTGGVAFLSLEDAEEPYLSGVKYNVMPPGKAFVDMEQLSGGEKTMAALALLFAIHSFHPAPFFVLDEVDAALDPTNVAKLARYVRSQAEKQVQFLIISLKATLYEHADGLVGVYREQEANTSKSLTLDLRQYAD</sequence>
<evidence type="ECO:0000256" key="2">
    <source>
        <dbReference type="ARBA" id="ARBA00004286"/>
    </source>
</evidence>
<gene>
    <name evidence="13" type="ORF">DB88DRAFT_487026</name>
</gene>
<feature type="coiled-coil region" evidence="11">
    <location>
        <begin position="421"/>
        <end position="497"/>
    </location>
</feature>
<dbReference type="Gene3D" id="3.40.50.300">
    <property type="entry name" value="P-loop containing nucleotide triphosphate hydrolases"/>
    <property type="match status" value="2"/>
</dbReference>
<dbReference type="GO" id="GO:0008278">
    <property type="term" value="C:cohesin complex"/>
    <property type="evidence" value="ECO:0007669"/>
    <property type="project" value="InterPro"/>
</dbReference>
<feature type="coiled-coil region" evidence="11">
    <location>
        <begin position="835"/>
        <end position="932"/>
    </location>
</feature>
<dbReference type="EMBL" id="JAODAN010000004">
    <property type="protein sequence ID" value="KAK1924832.1"/>
    <property type="molecule type" value="Genomic_DNA"/>
</dbReference>
<dbReference type="GO" id="GO:0005524">
    <property type="term" value="F:ATP binding"/>
    <property type="evidence" value="ECO:0007669"/>
    <property type="project" value="InterPro"/>
</dbReference>
<dbReference type="GO" id="GO:0051301">
    <property type="term" value="P:cell division"/>
    <property type="evidence" value="ECO:0007669"/>
    <property type="project" value="UniProtKB-KW"/>
</dbReference>
<dbReference type="InterPro" id="IPR010935">
    <property type="entry name" value="SMC_hinge"/>
</dbReference>
<comment type="subcellular location">
    <subcellularLocation>
        <location evidence="2">Chromosome</location>
    </subcellularLocation>
    <subcellularLocation>
        <location evidence="1 10">Nucleus</location>
    </subcellularLocation>
</comment>
<dbReference type="GO" id="GO:0005634">
    <property type="term" value="C:nucleus"/>
    <property type="evidence" value="ECO:0007669"/>
    <property type="project" value="UniProtKB-SubCell"/>
</dbReference>
<keyword evidence="5" id="KW-0132">Cell division</keyword>
<dbReference type="GO" id="GO:0016887">
    <property type="term" value="F:ATP hydrolysis activity"/>
    <property type="evidence" value="ECO:0007669"/>
    <property type="project" value="InterPro"/>
</dbReference>
<reference evidence="13" key="1">
    <citation type="submission" date="2023-02" db="EMBL/GenBank/DDBJ databases">
        <title>Identification and recombinant expression of a fungal hydrolase from Papiliotrema laurentii that hydrolyzes apple cutin and clears colloidal polyester polyurethane.</title>
        <authorList>
            <consortium name="DOE Joint Genome Institute"/>
            <person name="Roman V.A."/>
            <person name="Bojanowski C."/>
            <person name="Crable B.R."/>
            <person name="Wagner D.N."/>
            <person name="Hung C.S."/>
            <person name="Nadeau L.J."/>
            <person name="Schratz L."/>
            <person name="Haridas S."/>
            <person name="Pangilinan J."/>
            <person name="Lipzen A."/>
            <person name="Na H."/>
            <person name="Yan M."/>
            <person name="Ng V."/>
            <person name="Grigoriev I.V."/>
            <person name="Spatafora J.W."/>
            <person name="Barlow D."/>
            <person name="Biffinger J."/>
            <person name="Kelley-Loughnane N."/>
            <person name="Varaljay V.A."/>
            <person name="Crookes-Goodson W.J."/>
        </authorList>
    </citation>
    <scope>NUCLEOTIDE SEQUENCE</scope>
    <source>
        <strain evidence="13">5307AH</strain>
    </source>
</reference>
<evidence type="ECO:0000256" key="6">
    <source>
        <dbReference type="ARBA" id="ARBA00022776"/>
    </source>
</evidence>
<evidence type="ECO:0000313" key="14">
    <source>
        <dbReference type="Proteomes" id="UP001182556"/>
    </source>
</evidence>
<evidence type="ECO:0000256" key="10">
    <source>
        <dbReference type="PIRNR" id="PIRNR005719"/>
    </source>
</evidence>
<protein>
    <recommendedName>
        <fullName evidence="10">Structural maintenance of chromosomes protein</fullName>
    </recommendedName>
</protein>
<dbReference type="InterPro" id="IPR003395">
    <property type="entry name" value="RecF/RecN/SMC_N"/>
</dbReference>
<dbReference type="PIRSF" id="PIRSF005719">
    <property type="entry name" value="SMC"/>
    <property type="match status" value="1"/>
</dbReference>
<feature type="coiled-coil region" evidence="11">
    <location>
        <begin position="335"/>
        <end position="376"/>
    </location>
</feature>
<dbReference type="AlphaFoldDB" id="A0AAD9L6R6"/>
<dbReference type="SUPFAM" id="SSF75553">
    <property type="entry name" value="Smc hinge domain"/>
    <property type="match status" value="1"/>
</dbReference>
<dbReference type="InterPro" id="IPR028468">
    <property type="entry name" value="Smc1_ABC"/>
</dbReference>
<feature type="coiled-coil region" evidence="11">
    <location>
        <begin position="1032"/>
        <end position="1073"/>
    </location>
</feature>
<keyword evidence="4" id="KW-0158">Chromosome</keyword>
<dbReference type="PANTHER" id="PTHR18937:SF12">
    <property type="entry name" value="STRUCTURAL MAINTENANCE OF CHROMOSOMES PROTEIN"/>
    <property type="match status" value="1"/>
</dbReference>
<evidence type="ECO:0000256" key="11">
    <source>
        <dbReference type="SAM" id="Coils"/>
    </source>
</evidence>
<evidence type="ECO:0000256" key="1">
    <source>
        <dbReference type="ARBA" id="ARBA00004123"/>
    </source>
</evidence>
<dbReference type="Pfam" id="PF02463">
    <property type="entry name" value="SMC_N"/>
    <property type="match status" value="1"/>
</dbReference>
<dbReference type="InterPro" id="IPR036277">
    <property type="entry name" value="SMC_hinge_sf"/>
</dbReference>
<proteinExistence type="inferred from homology"/>
<dbReference type="GO" id="GO:0007062">
    <property type="term" value="P:sister chromatid cohesion"/>
    <property type="evidence" value="ECO:0007669"/>
    <property type="project" value="InterPro"/>
</dbReference>
<evidence type="ECO:0000256" key="3">
    <source>
        <dbReference type="ARBA" id="ARBA00005597"/>
    </source>
</evidence>
<dbReference type="InterPro" id="IPR024704">
    <property type="entry name" value="SMC"/>
</dbReference>
<dbReference type="Proteomes" id="UP001182556">
    <property type="component" value="Unassembled WGS sequence"/>
</dbReference>
<evidence type="ECO:0000256" key="8">
    <source>
        <dbReference type="ARBA" id="ARBA00023242"/>
    </source>
</evidence>